<reference evidence="4 5" key="1">
    <citation type="submission" date="2013-07" db="EMBL/GenBank/DDBJ databases">
        <authorList>
            <consortium name="DOE Joint Genome Institute"/>
            <person name="Reeve W."/>
            <person name="Huntemann M."/>
            <person name="Han J."/>
            <person name="Chen A."/>
            <person name="Kyrpides N."/>
            <person name="Mavromatis K."/>
            <person name="Markowitz V."/>
            <person name="Palaniappan K."/>
            <person name="Ivanova N."/>
            <person name="Schaumberg A."/>
            <person name="Pati A."/>
            <person name="Liolios K."/>
            <person name="Nordberg H.P."/>
            <person name="Cantor M.N."/>
            <person name="Hua S.X."/>
            <person name="Woyke T."/>
        </authorList>
    </citation>
    <scope>NUCLEOTIDE SEQUENCE [LARGE SCALE GENOMIC DNA]</scope>
    <source>
        <strain evidence="4 5">DSM 43889</strain>
    </source>
</reference>
<feature type="domain" description="Smf/DprA SLOG" evidence="3">
    <location>
        <begin position="105"/>
        <end position="300"/>
    </location>
</feature>
<dbReference type="EMBL" id="AUBJ02000001">
    <property type="protein sequence ID" value="MCP2330529.1"/>
    <property type="molecule type" value="Genomic_DNA"/>
</dbReference>
<proteinExistence type="inferred from homology"/>
<dbReference type="InterPro" id="IPR057666">
    <property type="entry name" value="DrpA_SLOG"/>
</dbReference>
<keyword evidence="5" id="KW-1185">Reference proteome</keyword>
<protein>
    <submittedName>
        <fullName evidence="4">DNA processing protein</fullName>
    </submittedName>
</protein>
<evidence type="ECO:0000256" key="2">
    <source>
        <dbReference type="SAM" id="MobiDB-lite"/>
    </source>
</evidence>
<accession>A0ABT1JE12</accession>
<dbReference type="Gene3D" id="3.40.50.450">
    <property type="match status" value="1"/>
</dbReference>
<dbReference type="SUPFAM" id="SSF102405">
    <property type="entry name" value="MCP/YpsA-like"/>
    <property type="match status" value="1"/>
</dbReference>
<organism evidence="4 5">
    <name type="scientific">Actinoalloteichus caeruleus DSM 43889</name>
    <dbReference type="NCBI Taxonomy" id="1120930"/>
    <lineage>
        <taxon>Bacteria</taxon>
        <taxon>Bacillati</taxon>
        <taxon>Actinomycetota</taxon>
        <taxon>Actinomycetes</taxon>
        <taxon>Pseudonocardiales</taxon>
        <taxon>Pseudonocardiaceae</taxon>
        <taxon>Actinoalloteichus</taxon>
        <taxon>Actinoalloteichus cyanogriseus</taxon>
    </lineage>
</organism>
<name>A0ABT1JE12_ACTCY</name>
<dbReference type="PANTHER" id="PTHR43022">
    <property type="entry name" value="PROTEIN SMF"/>
    <property type="match status" value="1"/>
</dbReference>
<dbReference type="Pfam" id="PF02481">
    <property type="entry name" value="DNA_processg_A"/>
    <property type="match status" value="1"/>
</dbReference>
<evidence type="ECO:0000313" key="5">
    <source>
        <dbReference type="Proteomes" id="UP000791080"/>
    </source>
</evidence>
<evidence type="ECO:0000259" key="3">
    <source>
        <dbReference type="Pfam" id="PF02481"/>
    </source>
</evidence>
<dbReference type="InterPro" id="IPR003488">
    <property type="entry name" value="DprA"/>
</dbReference>
<dbReference type="PANTHER" id="PTHR43022:SF1">
    <property type="entry name" value="PROTEIN SMF"/>
    <property type="match status" value="1"/>
</dbReference>
<dbReference type="Proteomes" id="UP000791080">
    <property type="component" value="Unassembled WGS sequence"/>
</dbReference>
<gene>
    <name evidence="4" type="ORF">G443_000799</name>
</gene>
<dbReference type="RefSeq" id="WP_051313665.1">
    <property type="nucleotide sequence ID" value="NZ_AUBJ02000001.1"/>
</dbReference>
<evidence type="ECO:0000313" key="4">
    <source>
        <dbReference type="EMBL" id="MCP2330529.1"/>
    </source>
</evidence>
<comment type="caution">
    <text evidence="4">The sequence shown here is derived from an EMBL/GenBank/DDBJ whole genome shotgun (WGS) entry which is preliminary data.</text>
</comment>
<feature type="region of interest" description="Disordered" evidence="2">
    <location>
        <begin position="304"/>
        <end position="323"/>
    </location>
</feature>
<reference evidence="4 5" key="2">
    <citation type="submission" date="2022-06" db="EMBL/GenBank/DDBJ databases">
        <title>Genomic Encyclopedia of Type Strains, Phase I: the one thousand microbial genomes (KMG-I) project.</title>
        <authorList>
            <person name="Kyrpides N."/>
        </authorList>
    </citation>
    <scope>NUCLEOTIDE SEQUENCE [LARGE SCALE GENOMIC DNA]</scope>
    <source>
        <strain evidence="4 5">DSM 43889</strain>
    </source>
</reference>
<dbReference type="NCBIfam" id="TIGR00732">
    <property type="entry name" value="dprA"/>
    <property type="match status" value="1"/>
</dbReference>
<evidence type="ECO:0000256" key="1">
    <source>
        <dbReference type="ARBA" id="ARBA00006525"/>
    </source>
</evidence>
<comment type="similarity">
    <text evidence="1">Belongs to the DprA/Smf family.</text>
</comment>
<sequence>MTEVCEEVLRARAYLLRVAEPPGRSLCDFVAEHGPVRAAQLVRTGRTPREVTDEVQARRHLWCGEEEAAAARAVGSELLVPEHADWPSDRLSRLDQASLAGQGPGRSPLALWVRGARELGALSARSVSVVGARAATGYGEQVAAELAHDLAGRGFTVVSGAAYGVDGAAHRGALAVRGRTMAVLASGLDAGYPAGHQTLLRRIVSGGGAVVSEYPPGTPPARHRFLVRNRLIAALGEGLVLVEAGRRSGARNTAGAAAALGRVVMAVPGPVTSLMSVGCHDLLRDGGALLVTSADDVAEAAGRLGSDLPEDQGPGSPSRATDALSGEQLRVLDSLDAARTRSAAEVSVLSGVAPAVTATTLAVLRNAGLVCGREGGWVAVRR</sequence>